<dbReference type="HAMAP" id="MF_01486">
    <property type="entry name" value="RecC"/>
    <property type="match status" value="1"/>
</dbReference>
<dbReference type="Gene3D" id="1.10.10.990">
    <property type="match status" value="1"/>
</dbReference>
<evidence type="ECO:0000256" key="9">
    <source>
        <dbReference type="ARBA" id="ARBA00023204"/>
    </source>
</evidence>
<evidence type="ECO:0000313" key="12">
    <source>
        <dbReference type="EMBL" id="UZW76407.1"/>
    </source>
</evidence>
<evidence type="ECO:0000256" key="3">
    <source>
        <dbReference type="ARBA" id="ARBA00022763"/>
    </source>
</evidence>
<keyword evidence="6 10" id="KW-0269">Exonuclease</keyword>
<keyword evidence="7 10" id="KW-0067">ATP-binding</keyword>
<keyword evidence="2 10" id="KW-0547">Nucleotide-binding</keyword>
<dbReference type="GO" id="GO:0003677">
    <property type="term" value="F:DNA binding"/>
    <property type="evidence" value="ECO:0007669"/>
    <property type="project" value="UniProtKB-UniRule"/>
</dbReference>
<keyword evidence="4 10" id="KW-0378">Hydrolase</keyword>
<keyword evidence="8 10" id="KW-0238">DNA-binding</keyword>
<dbReference type="KEGG" id="asem:NNL22_07410"/>
<evidence type="ECO:0000256" key="7">
    <source>
        <dbReference type="ARBA" id="ARBA00022840"/>
    </source>
</evidence>
<comment type="miscellaneous">
    <text evidence="10">In the RecBCD complex, RecB has a slow 3'-5' helicase, an exonuclease activity and loads RecA onto ssDNA, RecD has a fast 5'-3' helicase activity, while RecC stimulates the ATPase and processivity of the RecB helicase and contributes to recognition of the Chi site.</text>
</comment>
<sequence>MLNFYPGNRMEDLVTLLSRLLEMPAKEPLSEDTIVVQNHGMHHWLSLELASRRGIVMNARYPLPGNFFWGLINQILSEESLPDVSPYSREVLIWAIYEALADDGFIGDESCLEAKHYWLDPATGKSDSLKRFQLARELADLFEQYLIYRPEWIIHWQSGGNSNDPIARHWQGKLWKNVYQRLGDPPLTLIEKSIAKLQTQPSSLPQRIFVFGINALPPLWMDFIKAISSYSDVHFFMLNPSDEYWGDLRSEKTQIRERAKWVEKGQSLSAIADEIGNPLLANLGQQGQECLKLLCDRSDSEIPLFYSAGRDTLLHRIQDDILTLSDRRSEQQQGSLELEVVNEGHQNVLGHAGEGLDGSVTVASAHSALREIQVLHDWLLMQFREDSSLTPKDVLVMSPQVENYAPYIDSVFKRGRSFGEETDPQLPCSIADRKLNDLEPIIQAFTELLTLPDSRFQVSQILGYLRIPAVQSKFGLDNTDVELYTHWLSVAAIHWGLNYEHKRRVTGKAESNDRFTWKQGLDRLLIGFAQADYEQIYESSDGTQMLTLPWVEGSYADKLGKLLRLIENLQHYARELTQERTPDNWQKFLGELLESTFDETNEDSSGYQIVSTAINTLAENTATANFNGTLPLPVVAAYLNNCFSQPQQGQSFMTGQITFCSMIPMRSVPFKVIAILGLNDGDFPRQRQPMGFDLLADSPPRLGDRSRRGDDRYLFLEALISARDKLYLSYQGSDIKNNQERQPSLLLKELIDYLNAGYGWDPDTQLKRHPLQPFSEKNYLFPHFGFNERWLKLGAGAEPRNNLNPIKSERVAESDITLELEPSLIELDIERLVSFFDNPYRAMGIEQLKLYLNAATVDMPEDAEPFTTNFLDRYIIQSELINSSINGEDLELRIAHERLRGDLPDTPRTELELDDWKEQAEVFSSALASVIEHPVERQRLTLTIGNYNLTASFLLSGSTVIFWRPADPKGKDLVRMWLYHLFVSIASERSVLPTIDATIGVYRDQKNEGYQTLAFGLVVDPLQELERWLAEREEGMISPKLINAELAKKIFEKTNAGKTFSASDFSTLWCDSYNQRGLAFDPYIQWFWQQQPNWPGQWEQAIVNLYSPLFASLEERQS</sequence>
<evidence type="ECO:0000313" key="13">
    <source>
        <dbReference type="Proteomes" id="UP001164472"/>
    </source>
</evidence>
<dbReference type="GO" id="GO:0009338">
    <property type="term" value="C:exodeoxyribonuclease V complex"/>
    <property type="evidence" value="ECO:0007669"/>
    <property type="project" value="InterPro"/>
</dbReference>
<dbReference type="InterPro" id="IPR027417">
    <property type="entry name" value="P-loop_NTPase"/>
</dbReference>
<dbReference type="NCBIfam" id="TIGR01450">
    <property type="entry name" value="recC"/>
    <property type="match status" value="1"/>
</dbReference>
<dbReference type="PANTHER" id="PTHR30591">
    <property type="entry name" value="RECBCD ENZYME SUBUNIT RECC"/>
    <property type="match status" value="1"/>
</dbReference>
<dbReference type="Pfam" id="PF17946">
    <property type="entry name" value="RecC_C"/>
    <property type="match status" value="1"/>
</dbReference>
<evidence type="ECO:0000256" key="2">
    <source>
        <dbReference type="ARBA" id="ARBA00022741"/>
    </source>
</evidence>
<dbReference type="SUPFAM" id="SSF52980">
    <property type="entry name" value="Restriction endonuclease-like"/>
    <property type="match status" value="1"/>
</dbReference>
<dbReference type="Pfam" id="PF04257">
    <property type="entry name" value="Exonuc_V_gamma"/>
    <property type="match status" value="1"/>
</dbReference>
<dbReference type="InterPro" id="IPR011335">
    <property type="entry name" value="Restrct_endonuc-II-like"/>
</dbReference>
<dbReference type="GO" id="GO:0008854">
    <property type="term" value="F:exodeoxyribonuclease V activity"/>
    <property type="evidence" value="ECO:0007669"/>
    <property type="project" value="InterPro"/>
</dbReference>
<dbReference type="InterPro" id="IPR041500">
    <property type="entry name" value="RecC_C"/>
</dbReference>
<keyword evidence="13" id="KW-1185">Reference proteome</keyword>
<evidence type="ECO:0000259" key="11">
    <source>
        <dbReference type="Pfam" id="PF17946"/>
    </source>
</evidence>
<dbReference type="RefSeq" id="WP_251811850.1">
    <property type="nucleotide sequence ID" value="NZ_CP101527.1"/>
</dbReference>
<dbReference type="Gene3D" id="3.40.50.10930">
    <property type="match status" value="1"/>
</dbReference>
<evidence type="ECO:0000256" key="6">
    <source>
        <dbReference type="ARBA" id="ARBA00022839"/>
    </source>
</evidence>
<keyword evidence="3 10" id="KW-0227">DNA damage</keyword>
<dbReference type="GO" id="GO:0005524">
    <property type="term" value="F:ATP binding"/>
    <property type="evidence" value="ECO:0007669"/>
    <property type="project" value="UniProtKB-UniRule"/>
</dbReference>
<comment type="similarity">
    <text evidence="10">Belongs to the RecC family.</text>
</comment>
<keyword evidence="9 10" id="KW-0234">DNA repair</keyword>
<dbReference type="SUPFAM" id="SSF52540">
    <property type="entry name" value="P-loop containing nucleoside triphosphate hydrolases"/>
    <property type="match status" value="2"/>
</dbReference>
<dbReference type="Gene3D" id="1.10.10.160">
    <property type="match status" value="1"/>
</dbReference>
<keyword evidence="5 10" id="KW-0347">Helicase</keyword>
<keyword evidence="1 10" id="KW-0540">Nuclease</keyword>
<reference evidence="12" key="1">
    <citation type="submission" date="2022-07" db="EMBL/GenBank/DDBJ databases">
        <title>Alkalimarinus sp. nov., isolated from gut of a Alitta virens.</title>
        <authorList>
            <person name="Yang A.I."/>
            <person name="Shin N.-R."/>
        </authorList>
    </citation>
    <scope>NUCLEOTIDE SEQUENCE</scope>
    <source>
        <strain evidence="12">FA028</strain>
    </source>
</reference>
<dbReference type="AlphaFoldDB" id="A0A9E8HN94"/>
<protein>
    <recommendedName>
        <fullName evidence="10">RecBCD enzyme subunit RecC</fullName>
    </recommendedName>
    <alternativeName>
        <fullName evidence="10">Exonuclease V subunit RecC</fullName>
        <shortName evidence="10">ExoV subunit RecC</shortName>
    </alternativeName>
    <alternativeName>
        <fullName evidence="10">Helicase/nuclease RecBCD subunit RecC</fullName>
    </alternativeName>
</protein>
<evidence type="ECO:0000256" key="5">
    <source>
        <dbReference type="ARBA" id="ARBA00022806"/>
    </source>
</evidence>
<name>A0A9E8HN94_9ALTE</name>
<comment type="function">
    <text evidence="10">A helicase/nuclease that prepares dsDNA breaks (DSB) for recombinational DNA repair. Binds to DSBs and unwinds DNA via a highly rapid and processive ATP-dependent bidirectional helicase activity. Unwinds dsDNA until it encounters a Chi (crossover hotspot instigator) sequence from the 3' direction. Cuts ssDNA a few nucleotides 3' to the Chi site. The properties and activities of the enzyme are changed at Chi. The Chi-altered holoenzyme produces a long 3'-ssDNA overhang and facilitates RecA-binding to the ssDNA for homologous DNA recombination and repair. Holoenzyme degrades any linearized DNA that is unable to undergo homologous recombination. In the holoenzyme this subunit recognizes the wild-type Chi sequence, and when added to isolated RecB increases its ATP-dependent helicase processivity.</text>
</comment>
<proteinExistence type="inferred from homology"/>
<evidence type="ECO:0000256" key="8">
    <source>
        <dbReference type="ARBA" id="ARBA00023125"/>
    </source>
</evidence>
<dbReference type="GO" id="GO:0003678">
    <property type="term" value="F:DNA helicase activity"/>
    <property type="evidence" value="ECO:0007669"/>
    <property type="project" value="UniProtKB-UniRule"/>
</dbReference>
<feature type="domain" description="RecC C-terminal" evidence="11">
    <location>
        <begin position="826"/>
        <end position="1053"/>
    </location>
</feature>
<accession>A0A9E8HN94</accession>
<comment type="subunit">
    <text evidence="10">Heterotrimer of RecB, RecC and RecD. All subunits contribute to DNA-binding.</text>
</comment>
<dbReference type="Gene3D" id="3.40.50.300">
    <property type="entry name" value="P-loop containing nucleotide triphosphate hydrolases"/>
    <property type="match status" value="2"/>
</dbReference>
<organism evidence="12 13">
    <name type="scientific">Alkalimarinus sediminis</name>
    <dbReference type="NCBI Taxonomy" id="1632866"/>
    <lineage>
        <taxon>Bacteria</taxon>
        <taxon>Pseudomonadati</taxon>
        <taxon>Pseudomonadota</taxon>
        <taxon>Gammaproteobacteria</taxon>
        <taxon>Alteromonadales</taxon>
        <taxon>Alteromonadaceae</taxon>
        <taxon>Alkalimarinus</taxon>
    </lineage>
</organism>
<dbReference type="GO" id="GO:0000724">
    <property type="term" value="P:double-strand break repair via homologous recombination"/>
    <property type="evidence" value="ECO:0007669"/>
    <property type="project" value="UniProtKB-UniRule"/>
</dbReference>
<evidence type="ECO:0000256" key="10">
    <source>
        <dbReference type="HAMAP-Rule" id="MF_01486"/>
    </source>
</evidence>
<dbReference type="Proteomes" id="UP001164472">
    <property type="component" value="Chromosome"/>
</dbReference>
<gene>
    <name evidence="10 12" type="primary">recC</name>
    <name evidence="12" type="ORF">NNL22_07410</name>
</gene>
<dbReference type="PIRSF" id="PIRSF000980">
    <property type="entry name" value="RecC"/>
    <property type="match status" value="1"/>
</dbReference>
<evidence type="ECO:0000256" key="1">
    <source>
        <dbReference type="ARBA" id="ARBA00022722"/>
    </source>
</evidence>
<dbReference type="PANTHER" id="PTHR30591:SF1">
    <property type="entry name" value="RECBCD ENZYME SUBUNIT RECC"/>
    <property type="match status" value="1"/>
</dbReference>
<evidence type="ECO:0000256" key="4">
    <source>
        <dbReference type="ARBA" id="ARBA00022801"/>
    </source>
</evidence>
<dbReference type="InterPro" id="IPR013986">
    <property type="entry name" value="DExx_box_DNA_helicase_dom_sf"/>
</dbReference>
<dbReference type="InterPro" id="IPR006697">
    <property type="entry name" value="RecC"/>
</dbReference>
<dbReference type="EMBL" id="CP101527">
    <property type="protein sequence ID" value="UZW76407.1"/>
    <property type="molecule type" value="Genomic_DNA"/>
</dbReference>